<evidence type="ECO:0000313" key="6">
    <source>
        <dbReference type="Proteomes" id="UP000471672"/>
    </source>
</evidence>
<dbReference type="AlphaFoldDB" id="A0A6N7ZME1"/>
<feature type="chain" id="PRO_5026777783" description="DUF4190 domain-containing protein" evidence="2">
    <location>
        <begin position="19"/>
        <end position="60"/>
    </location>
</feature>
<keyword evidence="2" id="KW-0732">Signal</keyword>
<comment type="caution">
    <text evidence="3">The sequence shown here is derived from an EMBL/GenBank/DDBJ whole genome shotgun (WGS) entry which is preliminary data.</text>
</comment>
<dbReference type="EMBL" id="WMKA01000058">
    <property type="protein sequence ID" value="MTG90675.1"/>
    <property type="molecule type" value="Genomic_DNA"/>
</dbReference>
<evidence type="ECO:0000256" key="1">
    <source>
        <dbReference type="SAM" id="Phobius"/>
    </source>
</evidence>
<keyword evidence="1" id="KW-0472">Membrane</keyword>
<accession>A0A6N7ZME1</accession>
<reference evidence="3 5" key="1">
    <citation type="submission" date="2019-11" db="EMBL/GenBank/DDBJ databases">
        <title>Cellulosimicrobium composti sp. nov. isolated from a compost.</title>
        <authorList>
            <person name="Yang Y."/>
        </authorList>
    </citation>
    <scope>NUCLEOTIDE SEQUENCE [LARGE SCALE GENOMIC DNA]</scope>
    <source>
        <strain evidence="3 5">BIT-GX5</strain>
    </source>
</reference>
<proteinExistence type="predicted"/>
<dbReference type="Proteomes" id="UP000471672">
    <property type="component" value="Unassembled WGS sequence"/>
</dbReference>
<evidence type="ECO:0000313" key="3">
    <source>
        <dbReference type="EMBL" id="MTG90675.1"/>
    </source>
</evidence>
<evidence type="ECO:0000313" key="5">
    <source>
        <dbReference type="Proteomes" id="UP000440668"/>
    </source>
</evidence>
<feature type="signal peptide" evidence="2">
    <location>
        <begin position="1"/>
        <end position="18"/>
    </location>
</feature>
<dbReference type="RefSeq" id="WP_155100085.1">
    <property type="nucleotide sequence ID" value="NZ_JAAFAN010000006.1"/>
</dbReference>
<keyword evidence="1" id="KW-0812">Transmembrane</keyword>
<protein>
    <recommendedName>
        <fullName evidence="7">DUF4190 domain-containing protein</fullName>
    </recommendedName>
</protein>
<dbReference type="Proteomes" id="UP000440668">
    <property type="component" value="Unassembled WGS sequence"/>
</dbReference>
<keyword evidence="1" id="KW-1133">Transmembrane helix</keyword>
<evidence type="ECO:0008006" key="7">
    <source>
        <dbReference type="Google" id="ProtNLM"/>
    </source>
</evidence>
<sequence>MFWIVAGAVLVVSGLAIAATAARGARRSASTGAHGMGIAVGGGLAIWGTIALVIGLLTRG</sequence>
<reference evidence="4 6" key="3">
    <citation type="journal article" date="2021" name="Arch. Microbiol.">
        <title>Cellulosimicrobium fucosivorans sp. nov., isolated from San Elijo Lagoon, contains a fucose metabolic pathway linked to carotenoid production.</title>
        <authorList>
            <person name="Aviles F.A."/>
            <person name="Kyndt J.A."/>
        </authorList>
    </citation>
    <scope>NUCLEOTIDE SEQUENCE [LARGE SCALE GENOMIC DNA]</scope>
    <source>
        <strain evidence="4 6">SE3</strain>
    </source>
</reference>
<feature type="transmembrane region" description="Helical" evidence="1">
    <location>
        <begin position="34"/>
        <end position="57"/>
    </location>
</feature>
<keyword evidence="6" id="KW-1185">Reference proteome</keyword>
<evidence type="ECO:0000313" key="4">
    <source>
        <dbReference type="EMBL" id="NDO88409.1"/>
    </source>
</evidence>
<name>A0A6N7ZME1_9MICO</name>
<organism evidence="3 5">
    <name type="scientific">Cellulosimicrobium composti</name>
    <dbReference type="NCBI Taxonomy" id="2672572"/>
    <lineage>
        <taxon>Bacteria</taxon>
        <taxon>Bacillati</taxon>
        <taxon>Actinomycetota</taxon>
        <taxon>Actinomycetes</taxon>
        <taxon>Micrococcales</taxon>
        <taxon>Promicromonosporaceae</taxon>
        <taxon>Cellulosimicrobium</taxon>
    </lineage>
</organism>
<evidence type="ECO:0000256" key="2">
    <source>
        <dbReference type="SAM" id="SignalP"/>
    </source>
</evidence>
<reference evidence="4" key="2">
    <citation type="submission" date="2020-01" db="EMBL/GenBank/DDBJ databases">
        <authorList>
            <person name="Aviles F."/>
            <person name="Meyer T.E."/>
            <person name="Kyndt J.A."/>
        </authorList>
    </citation>
    <scope>NUCLEOTIDE SEQUENCE</scope>
    <source>
        <strain evidence="4">SE3</strain>
    </source>
</reference>
<gene>
    <name evidence="3" type="ORF">GJV82_17300</name>
    <name evidence="4" type="ORF">GYH36_02805</name>
</gene>
<dbReference type="EMBL" id="JAAFAN010000006">
    <property type="protein sequence ID" value="NDO88409.1"/>
    <property type="molecule type" value="Genomic_DNA"/>
</dbReference>